<reference evidence="1 2" key="1">
    <citation type="submission" date="2016-04" db="EMBL/GenBank/DDBJ databases">
        <authorList>
            <consortium name="Pathogen Informatics"/>
        </authorList>
    </citation>
    <scope>NUCLEOTIDE SEQUENCE [LARGE SCALE GENOMIC DNA]</scope>
    <source>
        <strain evidence="1 2">H050680373</strain>
    </source>
</reference>
<proteinExistence type="predicted"/>
<gene>
    <name evidence="1" type="ORF">SAMEA3906486_00675</name>
</gene>
<accession>A0A157S691</accession>
<organism evidence="1 2">
    <name type="scientific">Bordetella ansorpii</name>
    <dbReference type="NCBI Taxonomy" id="288768"/>
    <lineage>
        <taxon>Bacteria</taxon>
        <taxon>Pseudomonadati</taxon>
        <taxon>Pseudomonadota</taxon>
        <taxon>Betaproteobacteria</taxon>
        <taxon>Burkholderiales</taxon>
        <taxon>Alcaligenaceae</taxon>
        <taxon>Bordetella</taxon>
    </lineage>
</organism>
<dbReference type="Proteomes" id="UP000076848">
    <property type="component" value="Unassembled WGS sequence"/>
</dbReference>
<keyword evidence="2" id="KW-1185">Reference proteome</keyword>
<sequence>MAIERASDKAKDLVEEGADVAESAIDQVAQSARRGTRAARDTIEDVVDRNGDAVENAVICAKDFIRENPFTAVAAAAAVAYLWGRIRG</sequence>
<dbReference type="EMBL" id="FKIF01000001">
    <property type="protein sequence ID" value="SAI65922.1"/>
    <property type="molecule type" value="Genomic_DNA"/>
</dbReference>
<dbReference type="RefSeq" id="WP_066123476.1">
    <property type="nucleotide sequence ID" value="NZ_FKIF01000001.1"/>
</dbReference>
<evidence type="ECO:0000313" key="2">
    <source>
        <dbReference type="Proteomes" id="UP000076848"/>
    </source>
</evidence>
<protein>
    <submittedName>
        <fullName evidence="1">Bacterial protein of uncharacterized function (DUF883)</fullName>
    </submittedName>
</protein>
<dbReference type="AlphaFoldDB" id="A0A157S691"/>
<evidence type="ECO:0000313" key="1">
    <source>
        <dbReference type="EMBL" id="SAI65922.1"/>
    </source>
</evidence>
<name>A0A157S691_9BORD</name>